<dbReference type="EMBL" id="JBEPSJ010000001">
    <property type="protein sequence ID" value="MET4580937.1"/>
    <property type="molecule type" value="Genomic_DNA"/>
</dbReference>
<proteinExistence type="inferred from homology"/>
<dbReference type="InterPro" id="IPR000847">
    <property type="entry name" value="LysR_HTH_N"/>
</dbReference>
<dbReference type="Gene3D" id="1.10.10.10">
    <property type="entry name" value="Winged helix-like DNA-binding domain superfamily/Winged helix DNA-binding domain"/>
    <property type="match status" value="1"/>
</dbReference>
<evidence type="ECO:0000256" key="4">
    <source>
        <dbReference type="ARBA" id="ARBA00023163"/>
    </source>
</evidence>
<dbReference type="Proteomes" id="UP001549257">
    <property type="component" value="Unassembled WGS sequence"/>
</dbReference>
<keyword evidence="4" id="KW-0804">Transcription</keyword>
<comment type="caution">
    <text evidence="6">The sequence shown here is derived from an EMBL/GenBank/DDBJ whole genome shotgun (WGS) entry which is preliminary data.</text>
</comment>
<dbReference type="RefSeq" id="WP_354023142.1">
    <property type="nucleotide sequence ID" value="NZ_JBEPSJ010000001.1"/>
</dbReference>
<comment type="similarity">
    <text evidence="1">Belongs to the LysR transcriptional regulatory family.</text>
</comment>
<reference evidence="6 7" key="1">
    <citation type="submission" date="2024-06" db="EMBL/GenBank/DDBJ databases">
        <title>Sorghum-associated microbial communities from plants grown in Nebraska, USA.</title>
        <authorList>
            <person name="Schachtman D."/>
        </authorList>
    </citation>
    <scope>NUCLEOTIDE SEQUENCE [LARGE SCALE GENOMIC DNA]</scope>
    <source>
        <strain evidence="6 7">2857</strain>
    </source>
</reference>
<dbReference type="InterPro" id="IPR036388">
    <property type="entry name" value="WH-like_DNA-bd_sf"/>
</dbReference>
<dbReference type="PRINTS" id="PR00039">
    <property type="entry name" value="HTHLYSR"/>
</dbReference>
<evidence type="ECO:0000256" key="3">
    <source>
        <dbReference type="ARBA" id="ARBA00023125"/>
    </source>
</evidence>
<evidence type="ECO:0000313" key="6">
    <source>
        <dbReference type="EMBL" id="MET4580937.1"/>
    </source>
</evidence>
<dbReference type="PROSITE" id="PS50931">
    <property type="entry name" value="HTH_LYSR"/>
    <property type="match status" value="1"/>
</dbReference>
<dbReference type="PANTHER" id="PTHR30346">
    <property type="entry name" value="TRANSCRIPTIONAL DUAL REGULATOR HCAR-RELATED"/>
    <property type="match status" value="1"/>
</dbReference>
<dbReference type="SUPFAM" id="SSF46785">
    <property type="entry name" value="Winged helix' DNA-binding domain"/>
    <property type="match status" value="1"/>
</dbReference>
<accession>A0ABV2QIS3</accession>
<dbReference type="Pfam" id="PF00126">
    <property type="entry name" value="HTH_1"/>
    <property type="match status" value="1"/>
</dbReference>
<evidence type="ECO:0000259" key="5">
    <source>
        <dbReference type="PROSITE" id="PS50931"/>
    </source>
</evidence>
<sequence length="295" mass="30598">METRQLEYFVAVAEELNFTRAAARMFAVQSTVSAGIRALEADVGAALFLRSTKSVALTPAGEVLLPEARLALEAVDRVRSAAAASTAGIRGRLRVGIFTNIGFVDLPALFGEFHASHPLVDLQLGASASGSTGLADDVRRGRVDVAFMGLPARDLAGLDVLVLAQTRFVAVLPQGHPLAARDGVTMHDLAQERFVDSPEGFGNRVVIERAFAEAGITRAVSTVVSDLGEIPRFVAADLGVAVVPALGLTPPAGTVAVPLVDPVVAWSLSVASRANPSPAVAALLGLLAARFPLPA</sequence>
<dbReference type="GO" id="GO:0003677">
    <property type="term" value="F:DNA binding"/>
    <property type="evidence" value="ECO:0007669"/>
    <property type="project" value="UniProtKB-KW"/>
</dbReference>
<dbReference type="Pfam" id="PF03466">
    <property type="entry name" value="LysR_substrate"/>
    <property type="match status" value="1"/>
</dbReference>
<gene>
    <name evidence="6" type="ORF">ABIE21_000427</name>
</gene>
<dbReference type="Gene3D" id="3.40.190.290">
    <property type="match status" value="1"/>
</dbReference>
<feature type="domain" description="HTH lysR-type" evidence="5">
    <location>
        <begin position="1"/>
        <end position="58"/>
    </location>
</feature>
<evidence type="ECO:0000256" key="1">
    <source>
        <dbReference type="ARBA" id="ARBA00009437"/>
    </source>
</evidence>
<dbReference type="PANTHER" id="PTHR30346:SF30">
    <property type="entry name" value="SMALL NEUTRAL PROTEASE REGULATORY PROTEIN"/>
    <property type="match status" value="1"/>
</dbReference>
<dbReference type="InterPro" id="IPR036390">
    <property type="entry name" value="WH_DNA-bd_sf"/>
</dbReference>
<dbReference type="InterPro" id="IPR005119">
    <property type="entry name" value="LysR_subst-bd"/>
</dbReference>
<protein>
    <submittedName>
        <fullName evidence="6">DNA-binding transcriptional LysR family regulator</fullName>
    </submittedName>
</protein>
<keyword evidence="7" id="KW-1185">Reference proteome</keyword>
<keyword evidence="3 6" id="KW-0238">DNA-binding</keyword>
<organism evidence="6 7">
    <name type="scientific">Conyzicola nivalis</name>
    <dbReference type="NCBI Taxonomy" id="1477021"/>
    <lineage>
        <taxon>Bacteria</taxon>
        <taxon>Bacillati</taxon>
        <taxon>Actinomycetota</taxon>
        <taxon>Actinomycetes</taxon>
        <taxon>Micrococcales</taxon>
        <taxon>Microbacteriaceae</taxon>
        <taxon>Conyzicola</taxon>
    </lineage>
</organism>
<dbReference type="SUPFAM" id="SSF53850">
    <property type="entry name" value="Periplasmic binding protein-like II"/>
    <property type="match status" value="1"/>
</dbReference>
<name>A0ABV2QIS3_9MICO</name>
<keyword evidence="2" id="KW-0805">Transcription regulation</keyword>
<evidence type="ECO:0000313" key="7">
    <source>
        <dbReference type="Proteomes" id="UP001549257"/>
    </source>
</evidence>
<evidence type="ECO:0000256" key="2">
    <source>
        <dbReference type="ARBA" id="ARBA00023015"/>
    </source>
</evidence>